<evidence type="ECO:0000259" key="5">
    <source>
        <dbReference type="Pfam" id="PF00534"/>
    </source>
</evidence>
<keyword evidence="3 6" id="KW-0808">Transferase</keyword>
<name>A0A5C5Y3Q3_9PLAN</name>
<evidence type="ECO:0000256" key="2">
    <source>
        <dbReference type="ARBA" id="ARBA00022676"/>
    </source>
</evidence>
<keyword evidence="2 6" id="KW-0328">Glycosyltransferase</keyword>
<dbReference type="GO" id="GO:0043750">
    <property type="term" value="F:phosphatidylinositol alpha-mannosyltransferase activity"/>
    <property type="evidence" value="ECO:0007669"/>
    <property type="project" value="UniProtKB-EC"/>
</dbReference>
<dbReference type="EC" id="2.4.1.345" evidence="6"/>
<dbReference type="AlphaFoldDB" id="A0A5C5Y3Q3"/>
<evidence type="ECO:0000256" key="1">
    <source>
        <dbReference type="ARBA" id="ARBA00009481"/>
    </source>
</evidence>
<protein>
    <submittedName>
        <fullName evidence="6">GDP-mannose-dependent alpha-(1-2)-phosphatidylinositol mannosyltransferase</fullName>
        <ecNumber evidence="6">2.4.1.345</ecNumber>
    </submittedName>
</protein>
<dbReference type="Proteomes" id="UP000317238">
    <property type="component" value="Unassembled WGS sequence"/>
</dbReference>
<gene>
    <name evidence="6" type="primary">pimA</name>
    <name evidence="6" type="ORF">Pan14r_20760</name>
</gene>
<feature type="region of interest" description="Disordered" evidence="4">
    <location>
        <begin position="24"/>
        <end position="57"/>
    </location>
</feature>
<organism evidence="6 7">
    <name type="scientific">Crateriforma conspicua</name>
    <dbReference type="NCBI Taxonomy" id="2527996"/>
    <lineage>
        <taxon>Bacteria</taxon>
        <taxon>Pseudomonadati</taxon>
        <taxon>Planctomycetota</taxon>
        <taxon>Planctomycetia</taxon>
        <taxon>Planctomycetales</taxon>
        <taxon>Planctomycetaceae</taxon>
        <taxon>Crateriforma</taxon>
    </lineage>
</organism>
<evidence type="ECO:0000256" key="3">
    <source>
        <dbReference type="ARBA" id="ARBA00022679"/>
    </source>
</evidence>
<reference evidence="6 7" key="1">
    <citation type="submission" date="2019-02" db="EMBL/GenBank/DDBJ databases">
        <title>Deep-cultivation of Planctomycetes and their phenomic and genomic characterization uncovers novel biology.</title>
        <authorList>
            <person name="Wiegand S."/>
            <person name="Jogler M."/>
            <person name="Boedeker C."/>
            <person name="Pinto D."/>
            <person name="Vollmers J."/>
            <person name="Rivas-Marin E."/>
            <person name="Kohn T."/>
            <person name="Peeters S.H."/>
            <person name="Heuer A."/>
            <person name="Rast P."/>
            <person name="Oberbeckmann S."/>
            <person name="Bunk B."/>
            <person name="Jeske O."/>
            <person name="Meyerdierks A."/>
            <person name="Storesund J.E."/>
            <person name="Kallscheuer N."/>
            <person name="Luecker S."/>
            <person name="Lage O.M."/>
            <person name="Pohl T."/>
            <person name="Merkel B.J."/>
            <person name="Hornburger P."/>
            <person name="Mueller R.-W."/>
            <person name="Bruemmer F."/>
            <person name="Labrenz M."/>
            <person name="Spormann A.M."/>
            <person name="Op Den Camp H."/>
            <person name="Overmann J."/>
            <person name="Amann R."/>
            <person name="Jetten M.S.M."/>
            <person name="Mascher T."/>
            <person name="Medema M.H."/>
            <person name="Devos D.P."/>
            <person name="Kaster A.-K."/>
            <person name="Ovreas L."/>
            <person name="Rohde M."/>
            <person name="Galperin M.Y."/>
            <person name="Jogler C."/>
        </authorList>
    </citation>
    <scope>NUCLEOTIDE SEQUENCE [LARGE SCALE GENOMIC DNA]</scope>
    <source>
        <strain evidence="6 7">Pan14r</strain>
    </source>
</reference>
<evidence type="ECO:0000313" key="7">
    <source>
        <dbReference type="Proteomes" id="UP000317238"/>
    </source>
</evidence>
<dbReference type="PANTHER" id="PTHR12526:SF640">
    <property type="entry name" value="COLANIC ACID BIOSYNTHESIS GLYCOSYLTRANSFERASE WCAL-RELATED"/>
    <property type="match status" value="1"/>
</dbReference>
<keyword evidence="7" id="KW-1185">Reference proteome</keyword>
<dbReference type="EMBL" id="SJPL01000001">
    <property type="protein sequence ID" value="TWT69784.1"/>
    <property type="molecule type" value="Genomic_DNA"/>
</dbReference>
<dbReference type="SUPFAM" id="SSF53756">
    <property type="entry name" value="UDP-Glycosyltransferase/glycogen phosphorylase"/>
    <property type="match status" value="1"/>
</dbReference>
<proteinExistence type="inferred from homology"/>
<comment type="similarity">
    <text evidence="1">Belongs to the glycosyltransferase group 1 family. Glycosyltransferase 4 subfamily.</text>
</comment>
<dbReference type="CDD" id="cd03801">
    <property type="entry name" value="GT4_PimA-like"/>
    <property type="match status" value="1"/>
</dbReference>
<dbReference type="PANTHER" id="PTHR12526">
    <property type="entry name" value="GLYCOSYLTRANSFERASE"/>
    <property type="match status" value="1"/>
</dbReference>
<comment type="caution">
    <text evidence="6">The sequence shown here is derived from an EMBL/GenBank/DDBJ whole genome shotgun (WGS) entry which is preliminary data.</text>
</comment>
<dbReference type="Pfam" id="PF00534">
    <property type="entry name" value="Glycos_transf_1"/>
    <property type="match status" value="1"/>
</dbReference>
<accession>A0A5C5Y3Q3</accession>
<evidence type="ECO:0000256" key="4">
    <source>
        <dbReference type="SAM" id="MobiDB-lite"/>
    </source>
</evidence>
<dbReference type="Gene3D" id="3.40.50.2000">
    <property type="entry name" value="Glycogen Phosphorylase B"/>
    <property type="match status" value="2"/>
</dbReference>
<dbReference type="InterPro" id="IPR001296">
    <property type="entry name" value="Glyco_trans_1"/>
</dbReference>
<sequence length="537" mass="59285">MGRGTTVGWFACKAEMSKTWKYRNAPTSSQRGPFGRSTAVGPDRHRSEARFAPSRHLGPPPGIDVRSSLFVPACPQTFPQRMKLVYLTAGAAGMYCGSCMHDNALARALAGRGVDCVLQPLYTPIRTDEISVARSQVFFGGIEIYLLQQMPWLRFIPAALRSWLNHPAILRWATRRAGSTDPAVLGDLALSMLRGEHGRQADEVRRLVDWLESDMRPDAVVLTNLLIGGMLPTLRRRLPETKIIVLLQGDDIFLDHLPEQQRAEAIRLCSDLAESVDHFVVNSRFYGEKMSALLGIPDDRWLVHPLSIDVAEMQAAPNNDASAESDSASIFRLGYLARIAPEKGLHHLVDAFIELCQRDETPGIELHVAGWLGDQNRPYIDQLVRRIEQAGLGDQFFHHGSPDLNGKIRFLRSLDLLSVPTDYEDPKGLFVLEALANGVPVVQPDHGAFGELVQSTGGGLTYPCDHPDGLTDTIDRLRSDDELRIALGRKGQSIVSERHTIDGAAQNLIDLITSLQKHQHPDLPLSPESGNPATENV</sequence>
<feature type="domain" description="Glycosyl transferase family 1" evidence="5">
    <location>
        <begin position="333"/>
        <end position="492"/>
    </location>
</feature>
<evidence type="ECO:0000313" key="6">
    <source>
        <dbReference type="EMBL" id="TWT69784.1"/>
    </source>
</evidence>